<dbReference type="PANTHER" id="PTHR35889">
    <property type="entry name" value="CYCLOINULO-OLIGOSACCHARIDE FRUCTANOTRANSFERASE-RELATED"/>
    <property type="match status" value="1"/>
</dbReference>
<dbReference type="InterPro" id="IPR022655">
    <property type="entry name" value="DUF1553"/>
</dbReference>
<feature type="signal peptide" evidence="1">
    <location>
        <begin position="1"/>
        <end position="30"/>
    </location>
</feature>
<evidence type="ECO:0000259" key="3">
    <source>
        <dbReference type="Pfam" id="PF07587"/>
    </source>
</evidence>
<keyword evidence="6" id="KW-1185">Reference proteome</keyword>
<dbReference type="Proteomes" id="UP000316714">
    <property type="component" value="Unassembled WGS sequence"/>
</dbReference>
<dbReference type="Pfam" id="PF07583">
    <property type="entry name" value="PSCyt2"/>
    <property type="match status" value="1"/>
</dbReference>
<feature type="domain" description="DUF1549" evidence="2">
    <location>
        <begin position="156"/>
        <end position="361"/>
    </location>
</feature>
<gene>
    <name evidence="5" type="ORF">KOR34_29990</name>
</gene>
<protein>
    <submittedName>
        <fullName evidence="5">Planctomycete cytochrome C</fullName>
    </submittedName>
</protein>
<reference evidence="5 6" key="1">
    <citation type="submission" date="2019-02" db="EMBL/GenBank/DDBJ databases">
        <title>Deep-cultivation of Planctomycetes and their phenomic and genomic characterization uncovers novel biology.</title>
        <authorList>
            <person name="Wiegand S."/>
            <person name="Jogler M."/>
            <person name="Boedeker C."/>
            <person name="Pinto D."/>
            <person name="Vollmers J."/>
            <person name="Rivas-Marin E."/>
            <person name="Kohn T."/>
            <person name="Peeters S.H."/>
            <person name="Heuer A."/>
            <person name="Rast P."/>
            <person name="Oberbeckmann S."/>
            <person name="Bunk B."/>
            <person name="Jeske O."/>
            <person name="Meyerdierks A."/>
            <person name="Storesund J.E."/>
            <person name="Kallscheuer N."/>
            <person name="Luecker S."/>
            <person name="Lage O.M."/>
            <person name="Pohl T."/>
            <person name="Merkel B.J."/>
            <person name="Hornburger P."/>
            <person name="Mueller R.-W."/>
            <person name="Bruemmer F."/>
            <person name="Labrenz M."/>
            <person name="Spormann A.M."/>
            <person name="Op Den Camp H."/>
            <person name="Overmann J."/>
            <person name="Amann R."/>
            <person name="Jetten M.S.M."/>
            <person name="Mascher T."/>
            <person name="Medema M.H."/>
            <person name="Devos D.P."/>
            <person name="Kaster A.-K."/>
            <person name="Ovreas L."/>
            <person name="Rohde M."/>
            <person name="Galperin M.Y."/>
            <person name="Jogler C."/>
        </authorList>
    </citation>
    <scope>NUCLEOTIDE SEQUENCE [LARGE SCALE GENOMIC DNA]</scope>
    <source>
        <strain evidence="5 6">KOR34</strain>
    </source>
</reference>
<dbReference type="GO" id="GO:0020037">
    <property type="term" value="F:heme binding"/>
    <property type="evidence" value="ECO:0007669"/>
    <property type="project" value="InterPro"/>
</dbReference>
<feature type="domain" description="Cytochrome C Planctomycete-type" evidence="4">
    <location>
        <begin position="50"/>
        <end position="109"/>
    </location>
</feature>
<feature type="domain" description="DUF1553" evidence="3">
    <location>
        <begin position="523"/>
        <end position="777"/>
    </location>
</feature>
<evidence type="ECO:0000259" key="4">
    <source>
        <dbReference type="Pfam" id="PF07635"/>
    </source>
</evidence>
<dbReference type="InterPro" id="IPR011444">
    <property type="entry name" value="DUF1549"/>
</dbReference>
<comment type="caution">
    <text evidence="5">The sequence shown here is derived from an EMBL/GenBank/DDBJ whole genome shotgun (WGS) entry which is preliminary data.</text>
</comment>
<dbReference type="PANTHER" id="PTHR35889:SF3">
    <property type="entry name" value="F-BOX DOMAIN-CONTAINING PROTEIN"/>
    <property type="match status" value="1"/>
</dbReference>
<evidence type="ECO:0000256" key="1">
    <source>
        <dbReference type="SAM" id="SignalP"/>
    </source>
</evidence>
<evidence type="ECO:0000313" key="5">
    <source>
        <dbReference type="EMBL" id="TWT38031.1"/>
    </source>
</evidence>
<dbReference type="SUPFAM" id="SSF46626">
    <property type="entry name" value="Cytochrome c"/>
    <property type="match status" value="1"/>
</dbReference>
<dbReference type="AlphaFoldDB" id="A0A5C5VIV2"/>
<sequence length="813" mass="91549" precursor="true">MTGCRRAAATLPSMILALLLALAPASAVRAQVDSEVSFANDIQPILARRCYACHGPDDQSSGLALHERELAIAEADSGEHAIVPGDADASTLIARVASHDEFERMPPEGEPLDDSEIDLLRRWINGGAEWSKHWAFEPMKSPAVPEVGQKAWSQNPIDAFIAARLDKNGLSPSPPADKHTLARRVYYGVTGMPPTAEQLAAFTADDSPGAWGNLVGKLLASQHYGEHWARHWLDLVRYAETNSFERDAQKPNAWKYRDYVIRSLNDDKPYDQFLREQLAGDELDEVTEETITATGYYRLGIWDDEPADPLQARFDGWDDIISTTGQVMLGLTVGCARCHDHKIDPIPQADYYGMLAFFADVTPYGDRGDQQTNSQWVMESPDLSAKRKKLQRAMGRTQRERVSMEEVGIKRMDAPDQRRSEGPERKALLDEKLEQFLNESEWEQYQATRRKQRDLRRQLRELPASEAIMALATCIPQPEPTHIMLRGNPHSPGDEVQPHFPELFGQPAPQIPAATADARSAGRRRVLADWIASPDNMLTARVMVNRIWQHHFGRGIVRSTNNFGQLGTPPTHPDLLDWLAQYLIDNDWRLKPLHELILTSRAYQMSSAAQPEALAADPTNDLLWRFDMRRLHSEEIRDSLLVVTDKFNPQMYGPSFYPRLSAEVFATQSRPGEGWGESSDEDVARRSVYMYIKRSLLPPFHTAFDFPDVDISCEARFVTIQPGQALTMLNGDYANLAAGRLADRVEERAGGDPRRQVESAIQITLNRPAEEDEVIEGLALLDRLRGEHGLNDRQALHQWCLTVINLSEFIFLD</sequence>
<dbReference type="Pfam" id="PF07587">
    <property type="entry name" value="PSD1"/>
    <property type="match status" value="1"/>
</dbReference>
<dbReference type="InterPro" id="IPR011429">
    <property type="entry name" value="Cyt_c_Planctomycete-type"/>
</dbReference>
<name>A0A5C5VIV2_9BACT</name>
<dbReference type="EMBL" id="SIHJ01000001">
    <property type="protein sequence ID" value="TWT38031.1"/>
    <property type="molecule type" value="Genomic_DNA"/>
</dbReference>
<evidence type="ECO:0000313" key="6">
    <source>
        <dbReference type="Proteomes" id="UP000316714"/>
    </source>
</evidence>
<proteinExistence type="predicted"/>
<evidence type="ECO:0000259" key="2">
    <source>
        <dbReference type="Pfam" id="PF07583"/>
    </source>
</evidence>
<dbReference type="Pfam" id="PF07635">
    <property type="entry name" value="PSCyt1"/>
    <property type="match status" value="1"/>
</dbReference>
<organism evidence="5 6">
    <name type="scientific">Posidoniimonas corsicana</name>
    <dbReference type="NCBI Taxonomy" id="1938618"/>
    <lineage>
        <taxon>Bacteria</taxon>
        <taxon>Pseudomonadati</taxon>
        <taxon>Planctomycetota</taxon>
        <taxon>Planctomycetia</taxon>
        <taxon>Pirellulales</taxon>
        <taxon>Lacipirellulaceae</taxon>
        <taxon>Posidoniimonas</taxon>
    </lineage>
</organism>
<dbReference type="InterPro" id="IPR036909">
    <property type="entry name" value="Cyt_c-like_dom_sf"/>
</dbReference>
<feature type="chain" id="PRO_5022862938" evidence="1">
    <location>
        <begin position="31"/>
        <end position="813"/>
    </location>
</feature>
<keyword evidence="1" id="KW-0732">Signal</keyword>
<dbReference type="GO" id="GO:0009055">
    <property type="term" value="F:electron transfer activity"/>
    <property type="evidence" value="ECO:0007669"/>
    <property type="project" value="InterPro"/>
</dbReference>
<dbReference type="OrthoDB" id="127107at2"/>
<accession>A0A5C5VIV2</accession>